<evidence type="ECO:0000256" key="14">
    <source>
        <dbReference type="SAM" id="Phobius"/>
    </source>
</evidence>
<evidence type="ECO:0000256" key="6">
    <source>
        <dbReference type="ARBA" id="ARBA00022989"/>
    </source>
</evidence>
<evidence type="ECO:0000256" key="11">
    <source>
        <dbReference type="ARBA" id="ARBA00040821"/>
    </source>
</evidence>
<feature type="transmembrane region" description="Helical" evidence="14">
    <location>
        <begin position="484"/>
        <end position="511"/>
    </location>
</feature>
<name>A0ABM1S5Z1_LIMPO</name>
<organism evidence="15 16">
    <name type="scientific">Limulus polyphemus</name>
    <name type="common">Atlantic horseshoe crab</name>
    <dbReference type="NCBI Taxonomy" id="6850"/>
    <lineage>
        <taxon>Eukaryota</taxon>
        <taxon>Metazoa</taxon>
        <taxon>Ecdysozoa</taxon>
        <taxon>Arthropoda</taxon>
        <taxon>Chelicerata</taxon>
        <taxon>Merostomata</taxon>
        <taxon>Xiphosura</taxon>
        <taxon>Limulidae</taxon>
        <taxon>Limulus</taxon>
    </lineage>
</organism>
<keyword evidence="6 14" id="KW-1133">Transmembrane helix</keyword>
<dbReference type="InterPro" id="IPR002159">
    <property type="entry name" value="CD36_fam"/>
</dbReference>
<dbReference type="RefSeq" id="XP_022239046.1">
    <property type="nucleotide sequence ID" value="XM_022383338.1"/>
</dbReference>
<evidence type="ECO:0000256" key="12">
    <source>
        <dbReference type="ARBA" id="ARBA00042244"/>
    </source>
</evidence>
<evidence type="ECO:0000256" key="1">
    <source>
        <dbReference type="ARBA" id="ARBA00004189"/>
    </source>
</evidence>
<keyword evidence="15" id="KW-1185">Reference proteome</keyword>
<evidence type="ECO:0000313" key="16">
    <source>
        <dbReference type="RefSeq" id="XP_022239046.1"/>
    </source>
</evidence>
<protein>
    <recommendedName>
        <fullName evidence="11">Scavenger receptor class B member 1</fullName>
    </recommendedName>
    <alternativeName>
        <fullName evidence="12">SR-BI</fullName>
    </alternativeName>
</protein>
<dbReference type="PANTHER" id="PTHR11923:SF110">
    <property type="entry name" value="SCAVENGER RECEPTOR CLASS B MEMBER 1"/>
    <property type="match status" value="1"/>
</dbReference>
<evidence type="ECO:0000256" key="9">
    <source>
        <dbReference type="ARBA" id="ARBA00023170"/>
    </source>
</evidence>
<evidence type="ECO:0000256" key="2">
    <source>
        <dbReference type="ARBA" id="ARBA00004651"/>
    </source>
</evidence>
<evidence type="ECO:0000256" key="10">
    <source>
        <dbReference type="ARBA" id="ARBA00023180"/>
    </source>
</evidence>
<feature type="region of interest" description="Disordered" evidence="13">
    <location>
        <begin position="535"/>
        <end position="557"/>
    </location>
</feature>
<evidence type="ECO:0000256" key="13">
    <source>
        <dbReference type="SAM" id="MobiDB-lite"/>
    </source>
</evidence>
<dbReference type="Pfam" id="PF01130">
    <property type="entry name" value="CD36"/>
    <property type="match status" value="1"/>
</dbReference>
<dbReference type="PRINTS" id="PR01610">
    <property type="entry name" value="CD36ANTIGEN"/>
</dbReference>
<proteinExistence type="inferred from homology"/>
<evidence type="ECO:0000313" key="15">
    <source>
        <dbReference type="Proteomes" id="UP000694941"/>
    </source>
</evidence>
<keyword evidence="9" id="KW-0675">Receptor</keyword>
<evidence type="ECO:0000256" key="3">
    <source>
        <dbReference type="ARBA" id="ARBA00010532"/>
    </source>
</evidence>
<comment type="subcellular location">
    <subcellularLocation>
        <location evidence="2">Cell membrane</location>
        <topology evidence="2">Multi-pass membrane protein</topology>
    </subcellularLocation>
    <subcellularLocation>
        <location evidence="1">Membrane</location>
        <location evidence="1">Caveola</location>
        <topology evidence="1">Multi-pass membrane protein</topology>
    </subcellularLocation>
</comment>
<keyword evidence="8" id="KW-1015">Disulfide bond</keyword>
<reference evidence="16" key="1">
    <citation type="submission" date="2025-08" db="UniProtKB">
        <authorList>
            <consortium name="RefSeq"/>
        </authorList>
    </citation>
    <scope>IDENTIFICATION</scope>
    <source>
        <tissue evidence="16">Muscle</tissue>
    </source>
</reference>
<keyword evidence="5 14" id="KW-0812">Transmembrane</keyword>
<feature type="transmembrane region" description="Helical" evidence="14">
    <location>
        <begin position="55"/>
        <end position="79"/>
    </location>
</feature>
<dbReference type="PRINTS" id="PR01609">
    <property type="entry name" value="CD36FAMILY"/>
</dbReference>
<evidence type="ECO:0000256" key="7">
    <source>
        <dbReference type="ARBA" id="ARBA00023136"/>
    </source>
</evidence>
<evidence type="ECO:0000256" key="8">
    <source>
        <dbReference type="ARBA" id="ARBA00023157"/>
    </source>
</evidence>
<keyword evidence="4" id="KW-1003">Cell membrane</keyword>
<keyword evidence="7 14" id="KW-0472">Membrane</keyword>
<dbReference type="Proteomes" id="UP000694941">
    <property type="component" value="Unplaced"/>
</dbReference>
<accession>A0ABM1S5Z1</accession>
<evidence type="ECO:0000256" key="5">
    <source>
        <dbReference type="ARBA" id="ARBA00022692"/>
    </source>
</evidence>
<dbReference type="PANTHER" id="PTHR11923">
    <property type="entry name" value="SCAVENGER RECEPTOR CLASS B TYPE-1 SR-B1"/>
    <property type="match status" value="1"/>
</dbReference>
<dbReference type="GeneID" id="106457419"/>
<gene>
    <name evidence="16" type="primary">LOC106457419</name>
</gene>
<dbReference type="InterPro" id="IPR005428">
    <property type="entry name" value="CD36/SCARB1/SNMP1"/>
</dbReference>
<evidence type="ECO:0000256" key="4">
    <source>
        <dbReference type="ARBA" id="ARBA00022475"/>
    </source>
</evidence>
<keyword evidence="10" id="KW-0325">Glycoprotein</keyword>
<comment type="similarity">
    <text evidence="3">Belongs to the CD36 family.</text>
</comment>
<sequence>MPYLSTHRKQSQKLMLREYQPINWGDFKLGSTQKTISVKTTFSVLTMWTGVKKTVITGGIGLAVLVLGLILLFCFPLLFSHMVQQNLPLANGSISYKVWKDIPIPLYQKVYLFNMTNPEEFLQKASKPRLEEIGPYTYRSWWIKENITWHHNDTVTYRERKKFVFRPELSVGGEDDLITTINFPMVAAAAWLRNAIPLEKVAASIVLFLMKEKIFVQKSVWQLVYEGYPNFLTVIAPLIHSGVPKTHGHFGWLYGKNNTDDGEFTVFTGKGDLNKFGIIEKWNGTHSLKYWTGSCNTIAGSNGELGPPLAKEQKTVTVFQTDFCRSWKLNYKKEVNIRGMKCHRFSAKKSVLANGTDNPENSCFTTRRHLPSGVMDLSPCRYDSPVALSFPHFYLASPSYLRAVEGLKPNASLHEFFLDIHPRSGISTSISARIQLNAILEQDKNIRQFSNITELVLPILWQEVSGYLTKELADELLKDLEYPLLYASISAYCITALGVFVLLISLTLLLYHWTDKKKHSRQESLLEHDGLNEEEDCPNVLNPSVSPKMNDHIDGDV</sequence>